<evidence type="ECO:0000313" key="4">
    <source>
        <dbReference type="Proteomes" id="UP000245680"/>
    </source>
</evidence>
<evidence type="ECO:0000256" key="1">
    <source>
        <dbReference type="SAM" id="MobiDB-lite"/>
    </source>
</evidence>
<organism evidence="3 4">
    <name type="scientific">Meridianimarinicoccus roseus</name>
    <dbReference type="NCBI Taxonomy" id="2072018"/>
    <lineage>
        <taxon>Bacteria</taxon>
        <taxon>Pseudomonadati</taxon>
        <taxon>Pseudomonadota</taxon>
        <taxon>Alphaproteobacteria</taxon>
        <taxon>Rhodobacterales</taxon>
        <taxon>Paracoccaceae</taxon>
        <taxon>Meridianimarinicoccus</taxon>
    </lineage>
</organism>
<dbReference type="Proteomes" id="UP000245680">
    <property type="component" value="Unassembled WGS sequence"/>
</dbReference>
<dbReference type="RefSeq" id="WP_109810550.1">
    <property type="nucleotide sequence ID" value="NZ_QGKU01000016.1"/>
</dbReference>
<comment type="caution">
    <text evidence="3">The sequence shown here is derived from an EMBL/GenBank/DDBJ whole genome shotgun (WGS) entry which is preliminary data.</text>
</comment>
<gene>
    <name evidence="3" type="ORF">DKT77_04515</name>
</gene>
<keyword evidence="4" id="KW-1185">Reference proteome</keyword>
<keyword evidence="2" id="KW-0732">Signal</keyword>
<accession>A0A2V2LE09</accession>
<feature type="chain" id="PRO_5015890329" evidence="2">
    <location>
        <begin position="25"/>
        <end position="121"/>
    </location>
</feature>
<name>A0A2V2LE09_9RHOB</name>
<reference evidence="3 4" key="1">
    <citation type="submission" date="2018-05" db="EMBL/GenBank/DDBJ databases">
        <title>Rhodobacteraceae gen. nov., sp. nov. isolated from sea water.</title>
        <authorList>
            <person name="Ren Y."/>
        </authorList>
    </citation>
    <scope>NUCLEOTIDE SEQUENCE [LARGE SCALE GENOMIC DNA]</scope>
    <source>
        <strain evidence="3 4">TG-679</strain>
    </source>
</reference>
<proteinExistence type="predicted"/>
<feature type="signal peptide" evidence="2">
    <location>
        <begin position="1"/>
        <end position="24"/>
    </location>
</feature>
<evidence type="ECO:0000256" key="2">
    <source>
        <dbReference type="SAM" id="SignalP"/>
    </source>
</evidence>
<dbReference type="AlphaFoldDB" id="A0A2V2LE09"/>
<feature type="region of interest" description="Disordered" evidence="1">
    <location>
        <begin position="50"/>
        <end position="121"/>
    </location>
</feature>
<dbReference type="EMBL" id="QGKU01000016">
    <property type="protein sequence ID" value="PWR03778.1"/>
    <property type="molecule type" value="Genomic_DNA"/>
</dbReference>
<dbReference type="OrthoDB" id="8455168at2"/>
<sequence>MKKTLTLLAATTALTAAIGVPAWSAMQAPSDVLRPIAALFDDASQAMPLVLASDDDDDDDDRWRDGSRRGHDDDDDDCDDDDDDDDDDCRGAARNPAPAGTVAPPQNGLFGNGAPPQVKQN</sequence>
<feature type="compositionally biased region" description="Acidic residues" evidence="1">
    <location>
        <begin position="73"/>
        <end position="88"/>
    </location>
</feature>
<feature type="compositionally biased region" description="Basic and acidic residues" evidence="1">
    <location>
        <begin position="61"/>
        <end position="72"/>
    </location>
</feature>
<protein>
    <submittedName>
        <fullName evidence="3">Uncharacterized protein</fullName>
    </submittedName>
</protein>
<evidence type="ECO:0000313" key="3">
    <source>
        <dbReference type="EMBL" id="PWR03778.1"/>
    </source>
</evidence>